<dbReference type="InterPro" id="IPR037143">
    <property type="entry name" value="4-PPantetheinyl_Trfase_dom_sf"/>
</dbReference>
<dbReference type="PANTHER" id="PTHR38096">
    <property type="entry name" value="ENTEROBACTIN SYNTHASE COMPONENT D"/>
    <property type="match status" value="1"/>
</dbReference>
<evidence type="ECO:0000256" key="3">
    <source>
        <dbReference type="PIRSR" id="PIRSR603542-2"/>
    </source>
</evidence>
<feature type="binding site" evidence="2">
    <location>
        <position position="41"/>
    </location>
    <ligand>
        <name>CoA</name>
        <dbReference type="ChEBI" id="CHEBI:57287"/>
    </ligand>
</feature>
<feature type="domain" description="4'-phosphopantetheinyl transferase" evidence="5">
    <location>
        <begin position="104"/>
        <end position="179"/>
    </location>
</feature>
<dbReference type="GO" id="GO:0008897">
    <property type="term" value="F:holo-[acyl-carrier-protein] synthase activity"/>
    <property type="evidence" value="ECO:0007669"/>
    <property type="project" value="InterPro"/>
</dbReference>
<dbReference type="AlphaFoldDB" id="A0A917ZXG8"/>
<feature type="binding site" evidence="2">
    <location>
        <position position="156"/>
    </location>
    <ligand>
        <name>CoA</name>
        <dbReference type="ChEBI" id="CHEBI:57287"/>
    </ligand>
</feature>
<feature type="region of interest" description="Disordered" evidence="4">
    <location>
        <begin position="225"/>
        <end position="245"/>
    </location>
</feature>
<keyword evidence="3" id="KW-0479">Metal-binding</keyword>
<dbReference type="Gene3D" id="3.90.470.20">
    <property type="entry name" value="4'-phosphopantetheinyl transferase domain"/>
    <property type="match status" value="1"/>
</dbReference>
<gene>
    <name evidence="7" type="ORF">GCM10012280_66110</name>
</gene>
<dbReference type="EMBL" id="BMMS01000046">
    <property type="protein sequence ID" value="GGO99505.1"/>
    <property type="molecule type" value="Genomic_DNA"/>
</dbReference>
<dbReference type="GO" id="GO:0000287">
    <property type="term" value="F:magnesium ion binding"/>
    <property type="evidence" value="ECO:0007669"/>
    <property type="project" value="InterPro"/>
</dbReference>
<feature type="binding site" evidence="2">
    <location>
        <begin position="85"/>
        <end position="86"/>
    </location>
    <ligand>
        <name>CoA</name>
        <dbReference type="ChEBI" id="CHEBI:57287"/>
    </ligand>
</feature>
<evidence type="ECO:0000259" key="6">
    <source>
        <dbReference type="Pfam" id="PF17837"/>
    </source>
</evidence>
<feature type="binding site" evidence="2">
    <location>
        <position position="107"/>
    </location>
    <ligand>
        <name>CoA</name>
        <dbReference type="ChEBI" id="CHEBI:57287"/>
    </ligand>
</feature>
<dbReference type="Pfam" id="PF17837">
    <property type="entry name" value="4PPT_N"/>
    <property type="match status" value="1"/>
</dbReference>
<dbReference type="SUPFAM" id="SSF56214">
    <property type="entry name" value="4'-phosphopantetheinyl transferase"/>
    <property type="match status" value="1"/>
</dbReference>
<keyword evidence="8" id="KW-1185">Reference proteome</keyword>
<dbReference type="RefSeq" id="WP_189135508.1">
    <property type="nucleotide sequence ID" value="NZ_BMMS01000046.1"/>
</dbReference>
<feature type="binding site" evidence="2">
    <location>
        <position position="152"/>
    </location>
    <ligand>
        <name>CoA</name>
        <dbReference type="ChEBI" id="CHEBI:57287"/>
    </ligand>
</feature>
<dbReference type="Proteomes" id="UP000641932">
    <property type="component" value="Unassembled WGS sequence"/>
</dbReference>
<feature type="binding site" evidence="3">
    <location>
        <position position="109"/>
    </location>
    <ligand>
        <name>Mg(2+)</name>
        <dbReference type="ChEBI" id="CHEBI:18420"/>
    </ligand>
</feature>
<dbReference type="GO" id="GO:0009366">
    <property type="term" value="C:enterobactin synthetase complex"/>
    <property type="evidence" value="ECO:0007669"/>
    <property type="project" value="InterPro"/>
</dbReference>
<sequence length="245" mass="26464">MIEELLPAPVAAAEAFDDPEAALKGLYPQEEAAIALAVPDRRSEFATARWCARRAMGALGLPPVPLLSSTRGAPQWPVGVVGSMTHCAGYRAAAVSRSADFMALGIDAEPNGPLPAGILEVISLERERAWVRALGSARRQVHWDRVLFSAKESVFKVWYPLTRRELDFNEAEIEIEPDAGTFSARLLVPAPEVAGNALEAIAGRWMCREDLVITAIALHRPAGQRPWTHRSSSAHAFPGSSSPPT</sequence>
<dbReference type="GO" id="GO:0005886">
    <property type="term" value="C:plasma membrane"/>
    <property type="evidence" value="ECO:0007669"/>
    <property type="project" value="TreeGrafter"/>
</dbReference>
<dbReference type="GO" id="GO:0009239">
    <property type="term" value="P:enterobactin biosynthetic process"/>
    <property type="evidence" value="ECO:0007669"/>
    <property type="project" value="InterPro"/>
</dbReference>
<evidence type="ECO:0000259" key="5">
    <source>
        <dbReference type="Pfam" id="PF01648"/>
    </source>
</evidence>
<dbReference type="InterPro" id="IPR008278">
    <property type="entry name" value="4-PPantetheinyl_Trfase_dom"/>
</dbReference>
<feature type="domain" description="4'-phosphopantetheinyl transferase N-terminal" evidence="6">
    <location>
        <begin position="29"/>
        <end position="96"/>
    </location>
</feature>
<dbReference type="PANTHER" id="PTHR38096:SF1">
    <property type="entry name" value="ENTEROBACTIN SYNTHASE COMPONENT D"/>
    <property type="match status" value="1"/>
</dbReference>
<evidence type="ECO:0000313" key="8">
    <source>
        <dbReference type="Proteomes" id="UP000641932"/>
    </source>
</evidence>
<comment type="cofactor">
    <cofactor evidence="3">
        <name>Mg(2+)</name>
        <dbReference type="ChEBI" id="CHEBI:18420"/>
    </cofactor>
</comment>
<keyword evidence="1 7" id="KW-0808">Transferase</keyword>
<reference evidence="7" key="2">
    <citation type="submission" date="2020-09" db="EMBL/GenBank/DDBJ databases">
        <authorList>
            <person name="Sun Q."/>
            <person name="Zhou Y."/>
        </authorList>
    </citation>
    <scope>NUCLEOTIDE SEQUENCE</scope>
    <source>
        <strain evidence="7">CGMCC 4.7201</strain>
    </source>
</reference>
<evidence type="ECO:0000256" key="2">
    <source>
        <dbReference type="PIRSR" id="PIRSR603542-1"/>
    </source>
</evidence>
<feature type="compositionally biased region" description="Low complexity" evidence="4">
    <location>
        <begin position="231"/>
        <end position="245"/>
    </location>
</feature>
<comment type="caution">
    <text evidence="7">The sequence shown here is derived from an EMBL/GenBank/DDBJ whole genome shotgun (WGS) entry which is preliminary data.</text>
</comment>
<reference evidence="7" key="1">
    <citation type="journal article" date="2014" name="Int. J. Syst. Evol. Microbiol.">
        <title>Complete genome sequence of Corynebacterium casei LMG S-19264T (=DSM 44701T), isolated from a smear-ripened cheese.</title>
        <authorList>
            <consortium name="US DOE Joint Genome Institute (JGI-PGF)"/>
            <person name="Walter F."/>
            <person name="Albersmeier A."/>
            <person name="Kalinowski J."/>
            <person name="Ruckert C."/>
        </authorList>
    </citation>
    <scope>NUCLEOTIDE SEQUENCE</scope>
    <source>
        <strain evidence="7">CGMCC 4.7201</strain>
    </source>
</reference>
<protein>
    <submittedName>
        <fullName evidence="7">4'-phosphopantetheinyl transferase</fullName>
    </submittedName>
</protein>
<dbReference type="InterPro" id="IPR041354">
    <property type="entry name" value="4PPT_N"/>
</dbReference>
<accession>A0A917ZXG8</accession>
<dbReference type="PRINTS" id="PR01399">
    <property type="entry name" value="ENTSNTHTASED"/>
</dbReference>
<evidence type="ECO:0000256" key="4">
    <source>
        <dbReference type="SAM" id="MobiDB-lite"/>
    </source>
</evidence>
<keyword evidence="3" id="KW-0460">Magnesium</keyword>
<feature type="binding site" evidence="3">
    <location>
        <position position="107"/>
    </location>
    <ligand>
        <name>Mg(2+)</name>
        <dbReference type="ChEBI" id="CHEBI:18420"/>
    </ligand>
</feature>
<feature type="binding site" evidence="2">
    <location>
        <position position="49"/>
    </location>
    <ligand>
        <name>CoA</name>
        <dbReference type="ChEBI" id="CHEBI:57287"/>
    </ligand>
</feature>
<dbReference type="InterPro" id="IPR003542">
    <property type="entry name" value="Enbac_synth_compD-like"/>
</dbReference>
<name>A0A917ZXG8_9ACTN</name>
<feature type="binding site" evidence="3">
    <location>
        <position position="108"/>
    </location>
    <ligand>
        <name>Mg(2+)</name>
        <dbReference type="ChEBI" id="CHEBI:18420"/>
    </ligand>
</feature>
<evidence type="ECO:0000313" key="7">
    <source>
        <dbReference type="EMBL" id="GGO99505.1"/>
    </source>
</evidence>
<evidence type="ECO:0000256" key="1">
    <source>
        <dbReference type="ARBA" id="ARBA00022679"/>
    </source>
</evidence>
<organism evidence="7 8">
    <name type="scientific">Wenjunlia tyrosinilytica</name>
    <dbReference type="NCBI Taxonomy" id="1544741"/>
    <lineage>
        <taxon>Bacteria</taxon>
        <taxon>Bacillati</taxon>
        <taxon>Actinomycetota</taxon>
        <taxon>Actinomycetes</taxon>
        <taxon>Kitasatosporales</taxon>
        <taxon>Streptomycetaceae</taxon>
        <taxon>Wenjunlia</taxon>
    </lineage>
</organism>
<feature type="binding site" evidence="2">
    <location>
        <position position="166"/>
    </location>
    <ligand>
        <name>CoA</name>
        <dbReference type="ChEBI" id="CHEBI:57287"/>
    </ligand>
</feature>
<dbReference type="Pfam" id="PF01648">
    <property type="entry name" value="ACPS"/>
    <property type="match status" value="1"/>
</dbReference>
<proteinExistence type="predicted"/>